<comment type="caution">
    <text evidence="2">The sequence shown here is derived from an EMBL/GenBank/DDBJ whole genome shotgun (WGS) entry which is preliminary data.</text>
</comment>
<feature type="transmembrane region" description="Helical" evidence="1">
    <location>
        <begin position="218"/>
        <end position="246"/>
    </location>
</feature>
<evidence type="ECO:0000256" key="1">
    <source>
        <dbReference type="SAM" id="Phobius"/>
    </source>
</evidence>
<accession>A0ABW0FC93</accession>
<proteinExistence type="predicted"/>
<reference evidence="3" key="1">
    <citation type="journal article" date="2019" name="Int. J. Syst. Evol. Microbiol.">
        <title>The Global Catalogue of Microorganisms (GCM) 10K type strain sequencing project: providing services to taxonomists for standard genome sequencing and annotation.</title>
        <authorList>
            <consortium name="The Broad Institute Genomics Platform"/>
            <consortium name="The Broad Institute Genome Sequencing Center for Infectious Disease"/>
            <person name="Wu L."/>
            <person name="Ma J."/>
        </authorList>
    </citation>
    <scope>NUCLEOTIDE SEQUENCE [LARGE SCALE GENOMIC DNA]</scope>
    <source>
        <strain evidence="3">CGMCC 1.16455</strain>
    </source>
</reference>
<evidence type="ECO:0008006" key="4">
    <source>
        <dbReference type="Google" id="ProtNLM"/>
    </source>
</evidence>
<evidence type="ECO:0000313" key="2">
    <source>
        <dbReference type="EMBL" id="MFC5296798.1"/>
    </source>
</evidence>
<feature type="transmembrane region" description="Helical" evidence="1">
    <location>
        <begin position="193"/>
        <end position="211"/>
    </location>
</feature>
<keyword evidence="1" id="KW-0472">Membrane</keyword>
<name>A0ABW0FC93_9MICO</name>
<sequence length="422" mass="44611">MNRALSAVRVLGLAWLIPLQVVAIAVYRSGTFSVEEGYSPAEQALGSESFILCIPLVALAAAIAANKLDRSGFLDRPLARPPLLTLGMPLLGIFVPSAVMAVAAQAFSLRNASDVSVSFILLLTPVLWAGASTLFGWLVGAKLPLKFAAPLSVLVPYAIVGFPPAMDPAWMQHTIGMSTLCCGVSEVPSWRPLLAAFLLAGGASLAMWVAITRRLTRSIAAIAITGIIIPALMAGFSAIVAMPLGYQATSPRDGNLLSCKDFGVEVCYWPEHAFEVESSEPEIRAVIEVARTNGLLVPDRLVELPEDKAQWPAAPLLIRENDSPVEVQRKVAWAMMPIPSVECQEKMASSGMGESSLTYVAGSEVLAVWLGEAVGNPLPSDIISPDVPDIVDGISGDTDGGAGRLREAQELVTSCSVDRAVL</sequence>
<keyword evidence="3" id="KW-1185">Reference proteome</keyword>
<dbReference type="Proteomes" id="UP001595937">
    <property type="component" value="Unassembled WGS sequence"/>
</dbReference>
<feature type="transmembrane region" description="Helical" evidence="1">
    <location>
        <begin position="47"/>
        <end position="65"/>
    </location>
</feature>
<dbReference type="GeneID" id="303295507"/>
<feature type="transmembrane region" description="Helical" evidence="1">
    <location>
        <begin position="7"/>
        <end position="27"/>
    </location>
</feature>
<feature type="transmembrane region" description="Helical" evidence="1">
    <location>
        <begin position="86"/>
        <end position="107"/>
    </location>
</feature>
<keyword evidence="1" id="KW-1133">Transmembrane helix</keyword>
<protein>
    <recommendedName>
        <fullName evidence="4">ABC transporter permease</fullName>
    </recommendedName>
</protein>
<feature type="transmembrane region" description="Helical" evidence="1">
    <location>
        <begin position="147"/>
        <end position="166"/>
    </location>
</feature>
<feature type="transmembrane region" description="Helical" evidence="1">
    <location>
        <begin position="119"/>
        <end position="140"/>
    </location>
</feature>
<evidence type="ECO:0000313" key="3">
    <source>
        <dbReference type="Proteomes" id="UP001595937"/>
    </source>
</evidence>
<gene>
    <name evidence="2" type="ORF">ACFPK8_04690</name>
</gene>
<keyword evidence="1" id="KW-0812">Transmembrane</keyword>
<dbReference type="EMBL" id="JBHSLN010000016">
    <property type="protein sequence ID" value="MFC5296798.1"/>
    <property type="molecule type" value="Genomic_DNA"/>
</dbReference>
<dbReference type="RefSeq" id="WP_193119592.1">
    <property type="nucleotide sequence ID" value="NZ_BAAAIR010000003.1"/>
</dbReference>
<organism evidence="2 3">
    <name type="scientific">Brachybacterium tyrofermentans</name>
    <dbReference type="NCBI Taxonomy" id="47848"/>
    <lineage>
        <taxon>Bacteria</taxon>
        <taxon>Bacillati</taxon>
        <taxon>Actinomycetota</taxon>
        <taxon>Actinomycetes</taxon>
        <taxon>Micrococcales</taxon>
        <taxon>Dermabacteraceae</taxon>
        <taxon>Brachybacterium</taxon>
    </lineage>
</organism>